<evidence type="ECO:0000256" key="5">
    <source>
        <dbReference type="SAM" id="SignalP"/>
    </source>
</evidence>
<evidence type="ECO:0000256" key="2">
    <source>
        <dbReference type="ARBA" id="ARBA00009477"/>
    </source>
</evidence>
<feature type="domain" description="Multidrug resistance protein MdtA-like alpha-helical hairpin" evidence="6">
    <location>
        <begin position="104"/>
        <end position="173"/>
    </location>
</feature>
<comment type="subcellular location">
    <subcellularLocation>
        <location evidence="1">Cell inner membrane</location>
        <topology evidence="1">Lipid-anchor</topology>
    </subcellularLocation>
</comment>
<evidence type="ECO:0000256" key="4">
    <source>
        <dbReference type="SAM" id="MobiDB-lite"/>
    </source>
</evidence>
<feature type="domain" description="Multidrug resistance protein MdtA-like C-terminal permuted SH3" evidence="9">
    <location>
        <begin position="301"/>
        <end position="363"/>
    </location>
</feature>
<evidence type="ECO:0000256" key="1">
    <source>
        <dbReference type="ARBA" id="ARBA00004519"/>
    </source>
</evidence>
<feature type="domain" description="Multidrug resistance protein MdtA-like beta-barrel" evidence="8">
    <location>
        <begin position="210"/>
        <end position="297"/>
    </location>
</feature>
<dbReference type="InterPro" id="IPR058626">
    <property type="entry name" value="MdtA-like_b-barrel"/>
</dbReference>
<dbReference type="Pfam" id="PF25917">
    <property type="entry name" value="BSH_RND"/>
    <property type="match status" value="1"/>
</dbReference>
<dbReference type="Gene3D" id="2.40.50.100">
    <property type="match status" value="1"/>
</dbReference>
<evidence type="ECO:0000259" key="6">
    <source>
        <dbReference type="Pfam" id="PF25876"/>
    </source>
</evidence>
<protein>
    <submittedName>
        <fullName evidence="10">Efflux RND transporter periplasmic adaptor subunit</fullName>
    </submittedName>
</protein>
<dbReference type="Pfam" id="PF25967">
    <property type="entry name" value="RND-MFP_C"/>
    <property type="match status" value="1"/>
</dbReference>
<sequence>MQPNRITLYLFSALAGSVLLAACGQAEQGAAQGQQAPAVGVVELKAQTLTLSRELPGRTSAYQIAQIRPQVSGIIERRQFTEGAEVKAGQALYQIDPAPFEAALASAKAAEARASAAIASSEAKANRYRELIKIKAISQQELDEADAAYKQARADLLTAQAQIKTAQINLNYSKVKAPISGQISKSSVTAGALVSANQEEALATVTSLDPIYVDLTQSSTELLQLKKALASGELGSAEAVVELTLEDGTAYAHKGSLQFSEVTVNPDTGSVTLRAQFPNPDKLLLPGMYVRASVPEGVKSNVILAPQRGVSRNAKGEATAMVLNKDGVVEPRVLTTERSIGSEWLVTAGLSAGERLIVEGLQKIRPGAPATATAAESTPSSNAASSK</sequence>
<evidence type="ECO:0000259" key="7">
    <source>
        <dbReference type="Pfam" id="PF25917"/>
    </source>
</evidence>
<proteinExistence type="inferred from homology"/>
<dbReference type="PANTHER" id="PTHR30158">
    <property type="entry name" value="ACRA/E-RELATED COMPONENT OF DRUG EFFLUX TRANSPORTER"/>
    <property type="match status" value="1"/>
</dbReference>
<dbReference type="NCBIfam" id="TIGR01730">
    <property type="entry name" value="RND_mfp"/>
    <property type="match status" value="1"/>
</dbReference>
<evidence type="ECO:0000259" key="9">
    <source>
        <dbReference type="Pfam" id="PF25967"/>
    </source>
</evidence>
<feature type="signal peptide" evidence="5">
    <location>
        <begin position="1"/>
        <end position="21"/>
    </location>
</feature>
<keyword evidence="11" id="KW-1185">Reference proteome</keyword>
<accession>A0ABV9JP47</accession>
<name>A0ABV9JP47_9GAMM</name>
<dbReference type="InterPro" id="IPR058625">
    <property type="entry name" value="MdtA-like_BSH"/>
</dbReference>
<dbReference type="Pfam" id="PF25944">
    <property type="entry name" value="Beta-barrel_RND"/>
    <property type="match status" value="1"/>
</dbReference>
<feature type="coiled-coil region" evidence="3">
    <location>
        <begin position="135"/>
        <end position="169"/>
    </location>
</feature>
<gene>
    <name evidence="10" type="ORF">ACFO3I_13435</name>
</gene>
<feature type="chain" id="PRO_5045495885" evidence="5">
    <location>
        <begin position="22"/>
        <end position="387"/>
    </location>
</feature>
<dbReference type="Gene3D" id="2.40.420.20">
    <property type="match status" value="1"/>
</dbReference>
<dbReference type="InterPro" id="IPR006143">
    <property type="entry name" value="RND_pump_MFP"/>
</dbReference>
<evidence type="ECO:0000256" key="3">
    <source>
        <dbReference type="SAM" id="Coils"/>
    </source>
</evidence>
<feature type="region of interest" description="Disordered" evidence="4">
    <location>
        <begin position="367"/>
        <end position="387"/>
    </location>
</feature>
<dbReference type="RefSeq" id="WP_377334685.1">
    <property type="nucleotide sequence ID" value="NZ_JBHSGB010000012.1"/>
</dbReference>
<dbReference type="SUPFAM" id="SSF111369">
    <property type="entry name" value="HlyD-like secretion proteins"/>
    <property type="match status" value="1"/>
</dbReference>
<dbReference type="InterPro" id="IPR058624">
    <property type="entry name" value="MdtA-like_HH"/>
</dbReference>
<organism evidence="10 11">
    <name type="scientific">Rheinheimera marina</name>
    <dbReference type="NCBI Taxonomy" id="1774958"/>
    <lineage>
        <taxon>Bacteria</taxon>
        <taxon>Pseudomonadati</taxon>
        <taxon>Pseudomonadota</taxon>
        <taxon>Gammaproteobacteria</taxon>
        <taxon>Chromatiales</taxon>
        <taxon>Chromatiaceae</taxon>
        <taxon>Rheinheimera</taxon>
    </lineage>
</organism>
<dbReference type="PANTHER" id="PTHR30158:SF3">
    <property type="entry name" value="MULTIDRUG EFFLUX PUMP SUBUNIT ACRA-RELATED"/>
    <property type="match status" value="1"/>
</dbReference>
<dbReference type="Proteomes" id="UP001595962">
    <property type="component" value="Unassembled WGS sequence"/>
</dbReference>
<comment type="caution">
    <text evidence="10">The sequence shown here is derived from an EMBL/GenBank/DDBJ whole genome shotgun (WGS) entry which is preliminary data.</text>
</comment>
<dbReference type="Gene3D" id="2.40.30.170">
    <property type="match status" value="1"/>
</dbReference>
<dbReference type="EMBL" id="JBHSGB010000012">
    <property type="protein sequence ID" value="MFC4656011.1"/>
    <property type="molecule type" value="Genomic_DNA"/>
</dbReference>
<feature type="domain" description="Multidrug resistance protein MdtA-like barrel-sandwich hybrid" evidence="7">
    <location>
        <begin position="64"/>
        <end position="206"/>
    </location>
</feature>
<dbReference type="PROSITE" id="PS51257">
    <property type="entry name" value="PROKAR_LIPOPROTEIN"/>
    <property type="match status" value="1"/>
</dbReference>
<comment type="similarity">
    <text evidence="2">Belongs to the membrane fusion protein (MFP) (TC 8.A.1) family.</text>
</comment>
<evidence type="ECO:0000259" key="8">
    <source>
        <dbReference type="Pfam" id="PF25944"/>
    </source>
</evidence>
<evidence type="ECO:0000313" key="11">
    <source>
        <dbReference type="Proteomes" id="UP001595962"/>
    </source>
</evidence>
<dbReference type="InterPro" id="IPR058627">
    <property type="entry name" value="MdtA-like_C"/>
</dbReference>
<keyword evidence="5" id="KW-0732">Signal</keyword>
<dbReference type="Gene3D" id="1.10.287.470">
    <property type="entry name" value="Helix hairpin bin"/>
    <property type="match status" value="1"/>
</dbReference>
<dbReference type="Pfam" id="PF25876">
    <property type="entry name" value="HH_MFP_RND"/>
    <property type="match status" value="1"/>
</dbReference>
<keyword evidence="3" id="KW-0175">Coiled coil</keyword>
<reference evidence="11" key="1">
    <citation type="journal article" date="2019" name="Int. J. Syst. Evol. Microbiol.">
        <title>The Global Catalogue of Microorganisms (GCM) 10K type strain sequencing project: providing services to taxonomists for standard genome sequencing and annotation.</title>
        <authorList>
            <consortium name="The Broad Institute Genomics Platform"/>
            <consortium name="The Broad Institute Genome Sequencing Center for Infectious Disease"/>
            <person name="Wu L."/>
            <person name="Ma J."/>
        </authorList>
    </citation>
    <scope>NUCLEOTIDE SEQUENCE [LARGE SCALE GENOMIC DNA]</scope>
    <source>
        <strain evidence="11">DT28</strain>
    </source>
</reference>
<evidence type="ECO:0000313" key="10">
    <source>
        <dbReference type="EMBL" id="MFC4656011.1"/>
    </source>
</evidence>